<dbReference type="Proteomes" id="UP000184526">
    <property type="component" value="Unassembled WGS sequence"/>
</dbReference>
<dbReference type="OrthoDB" id="9776731at2"/>
<evidence type="ECO:0000256" key="2">
    <source>
        <dbReference type="PIRSR" id="PIRSR005962-1"/>
    </source>
</evidence>
<dbReference type="SUPFAM" id="SSF53187">
    <property type="entry name" value="Zn-dependent exopeptidases"/>
    <property type="match status" value="1"/>
</dbReference>
<dbReference type="RefSeq" id="WP_072830236.1">
    <property type="nucleotide sequence ID" value="NZ_FQXP01000003.1"/>
</dbReference>
<organism evidence="4 5">
    <name type="scientific">Clostridium collagenovorans DSM 3089</name>
    <dbReference type="NCBI Taxonomy" id="1121306"/>
    <lineage>
        <taxon>Bacteria</taxon>
        <taxon>Bacillati</taxon>
        <taxon>Bacillota</taxon>
        <taxon>Clostridia</taxon>
        <taxon>Eubacteriales</taxon>
        <taxon>Clostridiaceae</taxon>
        <taxon>Clostridium</taxon>
    </lineage>
</organism>
<keyword evidence="1 4" id="KW-0378">Hydrolase</keyword>
<feature type="domain" description="Peptidase M20 dimerisation" evidence="3">
    <location>
        <begin position="185"/>
        <end position="274"/>
    </location>
</feature>
<dbReference type="InterPro" id="IPR036264">
    <property type="entry name" value="Bact_exopeptidase_dim_dom"/>
</dbReference>
<feature type="binding site" evidence="2">
    <location>
        <position position="99"/>
    </location>
    <ligand>
        <name>Mn(2+)</name>
        <dbReference type="ChEBI" id="CHEBI:29035"/>
        <label>2</label>
    </ligand>
</feature>
<name>A0A1M5TZN3_9CLOT</name>
<feature type="binding site" evidence="2">
    <location>
        <position position="101"/>
    </location>
    <ligand>
        <name>Mn(2+)</name>
        <dbReference type="ChEBI" id="CHEBI:29035"/>
        <label>2</label>
    </ligand>
</feature>
<dbReference type="Pfam" id="PF07687">
    <property type="entry name" value="M20_dimer"/>
    <property type="match status" value="1"/>
</dbReference>
<accession>A0A1M5TZN3</accession>
<evidence type="ECO:0000259" key="3">
    <source>
        <dbReference type="Pfam" id="PF07687"/>
    </source>
</evidence>
<comment type="cofactor">
    <cofactor evidence="2">
        <name>Mn(2+)</name>
        <dbReference type="ChEBI" id="CHEBI:29035"/>
    </cofactor>
    <text evidence="2">The Mn(2+) ion enhances activity.</text>
</comment>
<evidence type="ECO:0000313" key="4">
    <source>
        <dbReference type="EMBL" id="SHH56242.1"/>
    </source>
</evidence>
<dbReference type="PIRSF" id="PIRSF005962">
    <property type="entry name" value="Pept_M20D_amidohydro"/>
    <property type="match status" value="1"/>
</dbReference>
<dbReference type="PANTHER" id="PTHR11014:SF63">
    <property type="entry name" value="METALLOPEPTIDASE, PUTATIVE (AFU_ORTHOLOGUE AFUA_6G09600)-RELATED"/>
    <property type="match status" value="1"/>
</dbReference>
<sequence>MEFLKMAKEVEDLIVDFRRDLHENPELGFELYRTQEQIKKFLDEEGIEYKETAKTGICAIIRGNGEKTIAVRGDMDALPIMEKGSCSYKSKIEGKMHACGHDAHTAMVIGTIKVLNSIKDKLKGNVKFFFEPAEETTGGAQVMIEEGVMENPRVDAIVGLHVEEWLPCGKIGLKRGVVNAASNPFKIKIIGSGGHGAAPHSTIDPVVIAANVICGLQSIVSRELPPTDAGVITVGSIHGGTAQNIIPGEVELQGIIRTVRTEHREYVKKRLVEVTEGIVTSMRGKCEILIEESYPCLYNDDTMLNLLESSAEEIIGKDNIVNLDNPSMGVESFAYFAMEKPSVFYKLGCGNEGKGITKAAHSNLFDIDEECLILGTAIHCNAVWHFLNDEK</sequence>
<dbReference type="Pfam" id="PF01546">
    <property type="entry name" value="Peptidase_M20"/>
    <property type="match status" value="1"/>
</dbReference>
<keyword evidence="5" id="KW-1185">Reference proteome</keyword>
<feature type="binding site" evidence="2">
    <location>
        <position position="135"/>
    </location>
    <ligand>
        <name>Mn(2+)</name>
        <dbReference type="ChEBI" id="CHEBI:29035"/>
        <label>2</label>
    </ligand>
</feature>
<dbReference type="Gene3D" id="3.30.70.360">
    <property type="match status" value="1"/>
</dbReference>
<dbReference type="InterPro" id="IPR017439">
    <property type="entry name" value="Amidohydrolase"/>
</dbReference>
<gene>
    <name evidence="4" type="ORF">SAMN02745196_00786</name>
</gene>
<dbReference type="InterPro" id="IPR002933">
    <property type="entry name" value="Peptidase_M20"/>
</dbReference>
<dbReference type="Gene3D" id="3.40.630.10">
    <property type="entry name" value="Zn peptidases"/>
    <property type="match status" value="1"/>
</dbReference>
<feature type="binding site" evidence="2">
    <location>
        <position position="161"/>
    </location>
    <ligand>
        <name>Mn(2+)</name>
        <dbReference type="ChEBI" id="CHEBI:29035"/>
        <label>2</label>
    </ligand>
</feature>
<dbReference type="AlphaFoldDB" id="A0A1M5TZN3"/>
<dbReference type="CDD" id="cd03886">
    <property type="entry name" value="M20_Acy1"/>
    <property type="match status" value="1"/>
</dbReference>
<dbReference type="EMBL" id="FQXP01000003">
    <property type="protein sequence ID" value="SHH56242.1"/>
    <property type="molecule type" value="Genomic_DNA"/>
</dbReference>
<evidence type="ECO:0000313" key="5">
    <source>
        <dbReference type="Proteomes" id="UP000184526"/>
    </source>
</evidence>
<proteinExistence type="predicted"/>
<dbReference type="PANTHER" id="PTHR11014">
    <property type="entry name" value="PEPTIDASE M20 FAMILY MEMBER"/>
    <property type="match status" value="1"/>
</dbReference>
<dbReference type="NCBIfam" id="TIGR01891">
    <property type="entry name" value="amidohydrolases"/>
    <property type="match status" value="1"/>
</dbReference>
<reference evidence="4 5" key="1">
    <citation type="submission" date="2016-11" db="EMBL/GenBank/DDBJ databases">
        <authorList>
            <person name="Jaros S."/>
            <person name="Januszkiewicz K."/>
            <person name="Wedrychowicz H."/>
        </authorList>
    </citation>
    <scope>NUCLEOTIDE SEQUENCE [LARGE SCALE GENOMIC DNA]</scope>
    <source>
        <strain evidence="4 5">DSM 3089</strain>
    </source>
</reference>
<dbReference type="GO" id="GO:0019877">
    <property type="term" value="P:diaminopimelate biosynthetic process"/>
    <property type="evidence" value="ECO:0007669"/>
    <property type="project" value="UniProtKB-ARBA"/>
</dbReference>
<dbReference type="FunFam" id="3.30.70.360:FF:000001">
    <property type="entry name" value="N-acetyldiaminopimelate deacetylase"/>
    <property type="match status" value="1"/>
</dbReference>
<dbReference type="SUPFAM" id="SSF55031">
    <property type="entry name" value="Bacterial exopeptidase dimerisation domain"/>
    <property type="match status" value="1"/>
</dbReference>
<keyword evidence="2" id="KW-0464">Manganese</keyword>
<keyword evidence="2" id="KW-0479">Metal-binding</keyword>
<dbReference type="GO" id="GO:0046872">
    <property type="term" value="F:metal ion binding"/>
    <property type="evidence" value="ECO:0007669"/>
    <property type="project" value="UniProtKB-KW"/>
</dbReference>
<protein>
    <submittedName>
        <fullName evidence="4">Amidohydrolase</fullName>
    </submittedName>
</protein>
<evidence type="ECO:0000256" key="1">
    <source>
        <dbReference type="ARBA" id="ARBA00022801"/>
    </source>
</evidence>
<dbReference type="GO" id="GO:0050118">
    <property type="term" value="F:N-acetyldiaminopimelate deacetylase activity"/>
    <property type="evidence" value="ECO:0007669"/>
    <property type="project" value="UniProtKB-ARBA"/>
</dbReference>
<feature type="binding site" evidence="2">
    <location>
        <position position="361"/>
    </location>
    <ligand>
        <name>Mn(2+)</name>
        <dbReference type="ChEBI" id="CHEBI:29035"/>
        <label>2</label>
    </ligand>
</feature>
<dbReference type="InterPro" id="IPR011650">
    <property type="entry name" value="Peptidase_M20_dimer"/>
</dbReference>
<dbReference type="STRING" id="1121306.SAMN02745196_00786"/>